<keyword evidence="3" id="KW-1185">Reference proteome</keyword>
<feature type="compositionally biased region" description="Pro residues" evidence="1">
    <location>
        <begin position="76"/>
        <end position="108"/>
    </location>
</feature>
<evidence type="ECO:0000256" key="1">
    <source>
        <dbReference type="SAM" id="MobiDB-lite"/>
    </source>
</evidence>
<evidence type="ECO:0000313" key="2">
    <source>
        <dbReference type="EMBL" id="CAB3253658.1"/>
    </source>
</evidence>
<reference evidence="2 3" key="1">
    <citation type="submission" date="2020-04" db="EMBL/GenBank/DDBJ databases">
        <authorList>
            <person name="Wallbank WR R."/>
            <person name="Pardo Diaz C."/>
            <person name="Kozak K."/>
            <person name="Martin S."/>
            <person name="Jiggins C."/>
            <person name="Moest M."/>
            <person name="Warren A I."/>
            <person name="Byers J.R.P. K."/>
            <person name="Montejo-Kovacevich G."/>
            <person name="Yen C E."/>
        </authorList>
    </citation>
    <scope>NUCLEOTIDE SEQUENCE [LARGE SCALE GENOMIC DNA]</scope>
</reference>
<dbReference type="PANTHER" id="PTHR38681:SF1">
    <property type="entry name" value="RETROVIRUS-RELATED POL POLYPROTEIN FROM TRANSPOSON 412-LIKE PROTEIN"/>
    <property type="match status" value="1"/>
</dbReference>
<feature type="region of interest" description="Disordered" evidence="1">
    <location>
        <begin position="72"/>
        <end position="130"/>
    </location>
</feature>
<dbReference type="Proteomes" id="UP000494106">
    <property type="component" value="Unassembled WGS sequence"/>
</dbReference>
<accession>A0A8S1B5G7</accession>
<dbReference type="OrthoDB" id="422540at2759"/>
<protein>
    <submittedName>
        <fullName evidence="2">Uncharacterized protein</fullName>
    </submittedName>
</protein>
<gene>
    <name evidence="2" type="ORF">APLA_LOCUS14227</name>
</gene>
<dbReference type="AlphaFoldDB" id="A0A8S1B5G7"/>
<sequence>MVRTAGRKLSTSSHVFLRRGQACRSLEPPYSGPHKVIARADKTFDIEVQGKVITVSIDRIKPAFTVREEASSPIAPIAPPAPIAPAPVVAPPAPFAPSAPPAPQPTPSSQPRTTRSGRRVHFPDYYHCRP</sequence>
<proteinExistence type="predicted"/>
<dbReference type="PANTHER" id="PTHR38681">
    <property type="entry name" value="RETROVIRUS-RELATED POL POLYPROTEIN FROM TRANSPOSON 412-LIKE PROTEIN-RELATED"/>
    <property type="match status" value="1"/>
</dbReference>
<feature type="compositionally biased region" description="Basic and acidic residues" evidence="1">
    <location>
        <begin position="121"/>
        <end position="130"/>
    </location>
</feature>
<evidence type="ECO:0000313" key="3">
    <source>
        <dbReference type="Proteomes" id="UP000494106"/>
    </source>
</evidence>
<dbReference type="EMBL" id="CADEBC010000561">
    <property type="protein sequence ID" value="CAB3253658.1"/>
    <property type="molecule type" value="Genomic_DNA"/>
</dbReference>
<name>A0A8S1B5G7_ARCPL</name>
<comment type="caution">
    <text evidence="2">The sequence shown here is derived from an EMBL/GenBank/DDBJ whole genome shotgun (WGS) entry which is preliminary data.</text>
</comment>
<organism evidence="2 3">
    <name type="scientific">Arctia plantaginis</name>
    <name type="common">Wood tiger moth</name>
    <name type="synonym">Phalaena plantaginis</name>
    <dbReference type="NCBI Taxonomy" id="874455"/>
    <lineage>
        <taxon>Eukaryota</taxon>
        <taxon>Metazoa</taxon>
        <taxon>Ecdysozoa</taxon>
        <taxon>Arthropoda</taxon>
        <taxon>Hexapoda</taxon>
        <taxon>Insecta</taxon>
        <taxon>Pterygota</taxon>
        <taxon>Neoptera</taxon>
        <taxon>Endopterygota</taxon>
        <taxon>Lepidoptera</taxon>
        <taxon>Glossata</taxon>
        <taxon>Ditrysia</taxon>
        <taxon>Noctuoidea</taxon>
        <taxon>Erebidae</taxon>
        <taxon>Arctiinae</taxon>
        <taxon>Arctia</taxon>
    </lineage>
</organism>